<dbReference type="Gene3D" id="1.25.40.10">
    <property type="entry name" value="Tetratricopeptide repeat domain"/>
    <property type="match status" value="2"/>
</dbReference>
<keyword evidence="3" id="KW-0809">Transit peptide</keyword>
<comment type="similarity">
    <text evidence="1">Belongs to the PPR family. P subfamily.</text>
</comment>
<feature type="repeat" description="PPR" evidence="4">
    <location>
        <begin position="279"/>
        <end position="313"/>
    </location>
</feature>
<evidence type="ECO:0000256" key="3">
    <source>
        <dbReference type="ARBA" id="ARBA00022946"/>
    </source>
</evidence>
<organism evidence="5">
    <name type="scientific">Zea mays</name>
    <name type="common">Maize</name>
    <dbReference type="NCBI Taxonomy" id="4577"/>
    <lineage>
        <taxon>Eukaryota</taxon>
        <taxon>Viridiplantae</taxon>
        <taxon>Streptophyta</taxon>
        <taxon>Embryophyta</taxon>
        <taxon>Tracheophyta</taxon>
        <taxon>Spermatophyta</taxon>
        <taxon>Magnoliopsida</taxon>
        <taxon>Liliopsida</taxon>
        <taxon>Poales</taxon>
        <taxon>Poaceae</taxon>
        <taxon>PACMAD clade</taxon>
        <taxon>Panicoideae</taxon>
        <taxon>Andropogonodae</taxon>
        <taxon>Andropogoneae</taxon>
        <taxon>Tripsacinae</taxon>
        <taxon>Zea</taxon>
    </lineage>
</organism>
<dbReference type="PANTHER" id="PTHR47936">
    <property type="entry name" value="PPR_LONG DOMAIN-CONTAINING PROTEIN"/>
    <property type="match status" value="1"/>
</dbReference>
<dbReference type="OMA" id="IDNCGWL"/>
<dbReference type="Pfam" id="PF13041">
    <property type="entry name" value="PPR_2"/>
    <property type="match status" value="1"/>
</dbReference>
<dbReference type="Pfam" id="PF01535">
    <property type="entry name" value="PPR"/>
    <property type="match status" value="2"/>
</dbReference>
<comment type="caution">
    <text evidence="5">The sequence shown here is derived from an EMBL/GenBank/DDBJ whole genome shotgun (WGS) entry which is preliminary data.</text>
</comment>
<feature type="repeat" description="PPR" evidence="4">
    <location>
        <begin position="242"/>
        <end position="276"/>
    </location>
</feature>
<dbReference type="HOGENOM" id="CLU_038021_1_0_1"/>
<evidence type="ECO:0000256" key="4">
    <source>
        <dbReference type="PROSITE-ProRule" id="PRU00708"/>
    </source>
</evidence>
<reference evidence="5" key="1">
    <citation type="journal article" date="2018" name="Nat. Genet.">
        <title>Extensive intraspecific gene order and gene structural variations between Mo17 and other maize genomes.</title>
        <authorList>
            <person name="Sun S."/>
            <person name="Zhou Y."/>
            <person name="Chen J."/>
            <person name="Shi J."/>
            <person name="Zhao H."/>
            <person name="Zhao H."/>
            <person name="Song W."/>
            <person name="Zhang M."/>
            <person name="Cui Y."/>
            <person name="Dong X."/>
            <person name="Liu H."/>
            <person name="Ma X."/>
            <person name="Jiao Y."/>
            <person name="Wang B."/>
            <person name="Wei X."/>
            <person name="Stein J.C."/>
            <person name="Glaubitz J.C."/>
            <person name="Lu F."/>
            <person name="Yu G."/>
            <person name="Liang C."/>
            <person name="Fengler K."/>
            <person name="Li B."/>
            <person name="Rafalski A."/>
            <person name="Schnable P.S."/>
            <person name="Ware D.H."/>
            <person name="Buckler E.S."/>
            <person name="Lai J."/>
        </authorList>
    </citation>
    <scope>NUCLEOTIDE SEQUENCE [LARGE SCALE GENOMIC DNA]</scope>
    <source>
        <tissue evidence="5">Seedling</tissue>
    </source>
</reference>
<dbReference type="InterPro" id="IPR011990">
    <property type="entry name" value="TPR-like_helical_dom_sf"/>
</dbReference>
<dbReference type="AlphaFoldDB" id="A0A8J8XJG8"/>
<dbReference type="SMR" id="A0A8J8XJG8"/>
<dbReference type="PANTHER" id="PTHR47936:SF3">
    <property type="entry name" value="PENTACOTRIPEPTIDE-REPEAT REGION OF PRORP DOMAIN-CONTAINING PROTEIN"/>
    <property type="match status" value="1"/>
</dbReference>
<dbReference type="KEGG" id="zma:100381604"/>
<dbReference type="NCBIfam" id="TIGR00756">
    <property type="entry name" value="PPR"/>
    <property type="match status" value="3"/>
</dbReference>
<dbReference type="InterPro" id="IPR002885">
    <property type="entry name" value="PPR_rpt"/>
</dbReference>
<dbReference type="PROSITE" id="PS51375">
    <property type="entry name" value="PPR"/>
    <property type="match status" value="3"/>
</dbReference>
<proteinExistence type="inferred from homology"/>
<sequence length="430" mass="46916">MHHLRRLVRSPLRHVPPRAAFSGRPSVSHGNDAYGSSHAAASDAIVCLVVAGGGGLEADLDRLFSAVLSHGLVSSVLRALTDRGVPAERFFAWASSLGRGFSPGPRAYNLLVENAGRLDDYGAMSRALALMSERRLSLTDRAFAFLAPSSGSSRSGSVEDAARAVLRALDGVGGPCRASGVFSLVKALASIGEFDAAVLVIEETARKVRYYNVLVAAKCKAGDFVGAREVFDEMRRSGSDPDANTWNYLLGCLLKKGRLAEACGLVEAMERLKRSEIPSSLTYEILTYHACKAGKMDSAMQILDQMFSENLTPRITIHSAFIKGYFYAGRIEDACKYVSDMSTRDRHSVNRNYSLLAKLLWKSGRTIDAGRVLYELMEKGLRPDHSAYVKVAKDLHKMGKGNLACELKMMFQRFSVNSRSETHHQPISGT</sequence>
<protein>
    <submittedName>
        <fullName evidence="5">Pentatricopeptide repeat-containing protein</fullName>
    </submittedName>
</protein>
<feature type="repeat" description="PPR" evidence="4">
    <location>
        <begin position="207"/>
        <end position="241"/>
    </location>
</feature>
<name>A0A8J8XJG8_MAIZE</name>
<keyword evidence="2" id="KW-0677">Repeat</keyword>
<dbReference type="Proteomes" id="UP000251960">
    <property type="component" value="Chromosome 1"/>
</dbReference>
<evidence type="ECO:0000256" key="2">
    <source>
        <dbReference type="ARBA" id="ARBA00022737"/>
    </source>
</evidence>
<accession>A0A8J8XJG8</accession>
<dbReference type="EMBL" id="NCVQ01000001">
    <property type="protein sequence ID" value="PWZ57958.1"/>
    <property type="molecule type" value="Genomic_DNA"/>
</dbReference>
<gene>
    <name evidence="5" type="primary">At5g18390_2</name>
    <name evidence="5" type="ORF">Zm00014a_012793</name>
</gene>
<evidence type="ECO:0000313" key="5">
    <source>
        <dbReference type="EMBL" id="PWZ57958.1"/>
    </source>
</evidence>
<evidence type="ECO:0000256" key="1">
    <source>
        <dbReference type="ARBA" id="ARBA00007626"/>
    </source>
</evidence>
<dbReference type="OrthoDB" id="185373at2759"/>